<dbReference type="SUPFAM" id="SSF81452">
    <property type="entry name" value="Cytochrome c oxidase subunit III-like"/>
    <property type="match status" value="1"/>
</dbReference>
<organism evidence="11">
    <name type="scientific">Syrbatus sp. 3 RRMO-2024a</name>
    <dbReference type="NCBI Taxonomy" id="3154169"/>
    <lineage>
        <taxon>Eukaryota</taxon>
        <taxon>Metazoa</taxon>
        <taxon>Ecdysozoa</taxon>
        <taxon>Arthropoda</taxon>
        <taxon>Hexapoda</taxon>
        <taxon>Insecta</taxon>
        <taxon>Pterygota</taxon>
        <taxon>Neoptera</taxon>
        <taxon>Endopterygota</taxon>
        <taxon>Coleoptera</taxon>
        <taxon>Polyphaga</taxon>
        <taxon>Staphyliniformia</taxon>
        <taxon>Staphylinidae</taxon>
        <taxon>Omaliinae group</taxon>
        <taxon>Pselaphinae</taxon>
        <taxon>Syrbatus</taxon>
    </lineage>
</organism>
<feature type="domain" description="Heme-copper oxidase subunit III family profile" evidence="10">
    <location>
        <begin position="3"/>
        <end position="260"/>
    </location>
</feature>
<keyword evidence="8 11" id="KW-0496">Mitochondrion</keyword>
<dbReference type="InterPro" id="IPR024791">
    <property type="entry name" value="Cyt_c/ubiquinol_Oxase_su3"/>
</dbReference>
<dbReference type="Pfam" id="PF00510">
    <property type="entry name" value="COX3"/>
    <property type="match status" value="1"/>
</dbReference>
<dbReference type="InterPro" id="IPR013833">
    <property type="entry name" value="Cyt_c_oxidase_su3_a-hlx"/>
</dbReference>
<keyword evidence="7 9" id="KW-0472">Membrane</keyword>
<evidence type="ECO:0000256" key="9">
    <source>
        <dbReference type="SAM" id="Phobius"/>
    </source>
</evidence>
<comment type="function">
    <text evidence="8">Component of the cytochrome c oxidase, the last enzyme in the mitochondrial electron transport chain which drives oxidative phosphorylation. The respiratory chain contains 3 multisubunit complexes succinate dehydrogenase (complex II, CII), ubiquinol-cytochrome c oxidoreductase (cytochrome b-c1 complex, complex III, CIII) and cytochrome c oxidase (complex IV, CIV), that cooperate to transfer electrons derived from NADH and succinate to molecular oxygen, creating an electrochemical gradient over the inner membrane that drives transmembrane transport and the ATP synthase. Cytochrome c oxidase is the component of the respiratory chain that catalyzes the reduction of oxygen to water. Electrons originating from reduced cytochrome c in the intermembrane space (IMS) are transferred via the dinuclear copper A center (CU(A)) of subunit 2 and heme A of subunit 1 to the active site in subunit 1, a binuclear center (BNC) formed by heme A3 and copper B (CU(B)). The BNC reduces molecular oxygen to 2 water molecules using 4 electrons from cytochrome c in the IMS and 4 protons from the mitochondrial matrix.</text>
</comment>
<evidence type="ECO:0000256" key="2">
    <source>
        <dbReference type="ARBA" id="ARBA00010581"/>
    </source>
</evidence>
<comment type="subcellular location">
    <subcellularLocation>
        <location evidence="1">Membrane</location>
        <topology evidence="1">Multi-pass membrane protein</topology>
    </subcellularLocation>
</comment>
<keyword evidence="5" id="KW-1278">Translocase</keyword>
<proteinExistence type="inferred from homology"/>
<feature type="transmembrane region" description="Helical" evidence="9">
    <location>
        <begin position="12"/>
        <end position="33"/>
    </location>
</feature>
<dbReference type="InterPro" id="IPR033945">
    <property type="entry name" value="Cyt_c_oxase_su3_dom"/>
</dbReference>
<dbReference type="PANTHER" id="PTHR11403:SF7">
    <property type="entry name" value="CYTOCHROME C OXIDASE SUBUNIT 3"/>
    <property type="match status" value="1"/>
</dbReference>
<reference evidence="11" key="1">
    <citation type="submission" date="2023-10" db="EMBL/GenBank/DDBJ databases">
        <title>New taxonomic insights for Brazilian Syrbatus Reitter (Coleoptera: Staphylinidae: Pselaphinae), including three new species and their mitochondrial genomes.</title>
        <authorList>
            <person name="Asenjo A."/>
            <person name="Valois M."/>
            <person name="Zampaulo R."/>
            <person name="Molina M."/>
            <person name="Oliveira R.R.M."/>
            <person name="Oliveira G."/>
            <person name="Vasconcelos S."/>
        </authorList>
    </citation>
    <scope>NUCLEOTIDE SEQUENCE</scope>
</reference>
<evidence type="ECO:0000313" key="11">
    <source>
        <dbReference type="EMBL" id="XBP63010.1"/>
    </source>
</evidence>
<evidence type="ECO:0000256" key="1">
    <source>
        <dbReference type="ARBA" id="ARBA00004141"/>
    </source>
</evidence>
<dbReference type="GO" id="GO:0006123">
    <property type="term" value="P:mitochondrial electron transport, cytochrome c to oxygen"/>
    <property type="evidence" value="ECO:0007669"/>
    <property type="project" value="TreeGrafter"/>
</dbReference>
<keyword evidence="6 9" id="KW-1133">Transmembrane helix</keyword>
<evidence type="ECO:0000256" key="6">
    <source>
        <dbReference type="ARBA" id="ARBA00022989"/>
    </source>
</evidence>
<dbReference type="PANTHER" id="PTHR11403">
    <property type="entry name" value="CYTOCHROME C OXIDASE SUBUNIT III"/>
    <property type="match status" value="1"/>
</dbReference>
<dbReference type="GO" id="GO:0004129">
    <property type="term" value="F:cytochrome-c oxidase activity"/>
    <property type="evidence" value="ECO:0007669"/>
    <property type="project" value="InterPro"/>
</dbReference>
<dbReference type="GO" id="GO:0016020">
    <property type="term" value="C:membrane"/>
    <property type="evidence" value="ECO:0007669"/>
    <property type="project" value="UniProtKB-SubCell"/>
</dbReference>
<evidence type="ECO:0000256" key="7">
    <source>
        <dbReference type="ARBA" id="ARBA00023136"/>
    </source>
</evidence>
<dbReference type="Gene3D" id="1.20.120.80">
    <property type="entry name" value="Cytochrome c oxidase, subunit III, four-helix bundle"/>
    <property type="match status" value="1"/>
</dbReference>
<evidence type="ECO:0000256" key="3">
    <source>
        <dbReference type="ARBA" id="ARBA00015944"/>
    </source>
</evidence>
<dbReference type="PROSITE" id="PS50253">
    <property type="entry name" value="COX3"/>
    <property type="match status" value="1"/>
</dbReference>
<feature type="transmembrane region" description="Helical" evidence="9">
    <location>
        <begin position="190"/>
        <end position="219"/>
    </location>
</feature>
<dbReference type="EMBL" id="OR625197">
    <property type="protein sequence ID" value="XBP63010.1"/>
    <property type="molecule type" value="Genomic_DNA"/>
</dbReference>
<dbReference type="GO" id="GO:0005739">
    <property type="term" value="C:mitochondrion"/>
    <property type="evidence" value="ECO:0007669"/>
    <property type="project" value="TreeGrafter"/>
</dbReference>
<dbReference type="AlphaFoldDB" id="A0AAU7LKV4"/>
<dbReference type="InterPro" id="IPR000298">
    <property type="entry name" value="Cyt_c_oxidase-like_su3"/>
</dbReference>
<comment type="similarity">
    <text evidence="2 8">Belongs to the cytochrome c oxidase subunit 3 family.</text>
</comment>
<feature type="transmembrane region" description="Helical" evidence="9">
    <location>
        <begin position="120"/>
        <end position="138"/>
    </location>
</feature>
<evidence type="ECO:0000259" key="10">
    <source>
        <dbReference type="PROSITE" id="PS50253"/>
    </source>
</evidence>
<sequence length="263" mass="31763">MLKNNPFHMINYSPWPFMLAFNLLFIFMSFIKLFYHKNFLSMTFNIMVTFMIMFQWWRDIIRESTFLGNHTSFILNFLKWSMMIFITSELLFFISIFWSFFHSSLSPSIEIGMNWPPLNIIPLNPLQLPLLNTLILLSSSMFITKAHYSINMNNYKKSLLNLFFTILLGIMFSILQLFEYYSLSFSISDSIYSSLFFFSTGFHGFHVIIGTMFLFICLLRQLFNHFSNNHFFAFESASWYWHFVDLIWLFIYTFLYWWGKLFN</sequence>
<dbReference type="InterPro" id="IPR035973">
    <property type="entry name" value="Cyt_c_oxidase_su3-like_sf"/>
</dbReference>
<accession>A0AAU7LKV4</accession>
<evidence type="ECO:0000256" key="4">
    <source>
        <dbReference type="ARBA" id="ARBA00022692"/>
    </source>
</evidence>
<feature type="transmembrane region" description="Helical" evidence="9">
    <location>
        <begin position="159"/>
        <end position="178"/>
    </location>
</feature>
<gene>
    <name evidence="11" type="primary">COX3</name>
</gene>
<dbReference type="Gene3D" id="1.10.287.70">
    <property type="match status" value="1"/>
</dbReference>
<feature type="transmembrane region" description="Helical" evidence="9">
    <location>
        <begin position="239"/>
        <end position="258"/>
    </location>
</feature>
<evidence type="ECO:0000256" key="8">
    <source>
        <dbReference type="RuleBase" id="RU003375"/>
    </source>
</evidence>
<name>A0AAU7LKV4_9COLE</name>
<feature type="transmembrane region" description="Helical" evidence="9">
    <location>
        <begin position="39"/>
        <end position="57"/>
    </location>
</feature>
<geneLocation type="mitochondrion" evidence="11"/>
<evidence type="ECO:0000256" key="5">
    <source>
        <dbReference type="ARBA" id="ARBA00022967"/>
    </source>
</evidence>
<feature type="transmembrane region" description="Helical" evidence="9">
    <location>
        <begin position="77"/>
        <end position="100"/>
    </location>
</feature>
<protein>
    <recommendedName>
        <fullName evidence="3 8">Cytochrome c oxidase subunit 3</fullName>
    </recommendedName>
</protein>
<keyword evidence="4 8" id="KW-0812">Transmembrane</keyword>
<dbReference type="CDD" id="cd01665">
    <property type="entry name" value="Cyt_c_Oxidase_III"/>
    <property type="match status" value="1"/>
</dbReference>